<proteinExistence type="inferred from homology"/>
<protein>
    <recommendedName>
        <fullName evidence="6">Alpha N-terminal protein methyltransferase 1</fullName>
        <ecNumber evidence="5">2.1.1.244</ecNumber>
    </recommendedName>
    <alternativeName>
        <fullName evidence="7">X-Pro-Lys N-terminal protein methyltransferase 1</fullName>
    </alternativeName>
</protein>
<evidence type="ECO:0000256" key="7">
    <source>
        <dbReference type="ARBA" id="ARBA00043129"/>
    </source>
</evidence>
<comment type="caution">
    <text evidence="12">The sequence shown here is derived from an EMBL/GenBank/DDBJ whole genome shotgun (WGS) entry which is preliminary data.</text>
</comment>
<dbReference type="EC" id="2.1.1.244" evidence="5"/>
<comment type="catalytic activity">
    <reaction evidence="9">
        <text>N-terminal L-prolyl-L-prolyl-L-lysyl-[protein] + 2 S-adenosyl-L-methionine = N-terminal N,N-dimethyl-L-prolyl-L-prolyl-L-lysyl-[protein] + 2 S-adenosyl-L-homocysteine + 2 H(+)</text>
        <dbReference type="Rhea" id="RHEA:54736"/>
        <dbReference type="Rhea" id="RHEA-COMP:13787"/>
        <dbReference type="Rhea" id="RHEA-COMP:13974"/>
        <dbReference type="ChEBI" id="CHEBI:15378"/>
        <dbReference type="ChEBI" id="CHEBI:57856"/>
        <dbReference type="ChEBI" id="CHEBI:59789"/>
        <dbReference type="ChEBI" id="CHEBI:138059"/>
        <dbReference type="ChEBI" id="CHEBI:138318"/>
        <dbReference type="EC" id="2.1.1.244"/>
    </reaction>
</comment>
<dbReference type="GO" id="GO:0032259">
    <property type="term" value="P:methylation"/>
    <property type="evidence" value="ECO:0007669"/>
    <property type="project" value="UniProtKB-KW"/>
</dbReference>
<comment type="similarity">
    <text evidence="1">Belongs to the methyltransferase superfamily. NTM1 family.</text>
</comment>
<accession>A0A151GYF0</accession>
<dbReference type="FunCoup" id="A0A151GYF0">
    <property type="interactions" value="434"/>
</dbReference>
<evidence type="ECO:0000256" key="6">
    <source>
        <dbReference type="ARBA" id="ARBA00039449"/>
    </source>
</evidence>
<keyword evidence="4" id="KW-0949">S-adenosyl-L-methionine</keyword>
<dbReference type="AlphaFoldDB" id="A0A151GYF0"/>
<keyword evidence="3" id="KW-0808">Transferase</keyword>
<dbReference type="InterPro" id="IPR029063">
    <property type="entry name" value="SAM-dependent_MTases_sf"/>
</dbReference>
<evidence type="ECO:0000256" key="8">
    <source>
        <dbReference type="ARBA" id="ARBA00047306"/>
    </source>
</evidence>
<dbReference type="InterPro" id="IPR008576">
    <property type="entry name" value="MeTrfase_NTM1"/>
</dbReference>
<dbReference type="InParanoid" id="A0A151GYF0"/>
<dbReference type="PANTHER" id="PTHR12753">
    <property type="entry name" value="AD-003 - RELATED"/>
    <property type="match status" value="1"/>
</dbReference>
<evidence type="ECO:0000256" key="3">
    <source>
        <dbReference type="ARBA" id="ARBA00022679"/>
    </source>
</evidence>
<dbReference type="STRING" id="98403.A0A151GYF0"/>
<evidence type="ECO:0000256" key="11">
    <source>
        <dbReference type="SAM" id="MobiDB-lite"/>
    </source>
</evidence>
<dbReference type="GO" id="GO:0071885">
    <property type="term" value="F:N-terminal protein N-methyltransferase activity"/>
    <property type="evidence" value="ECO:0007669"/>
    <property type="project" value="UniProtKB-EC"/>
</dbReference>
<dbReference type="RefSeq" id="XP_040661414.1">
    <property type="nucleotide sequence ID" value="XM_040800531.1"/>
</dbReference>
<evidence type="ECO:0000313" key="13">
    <source>
        <dbReference type="Proteomes" id="UP000076580"/>
    </source>
</evidence>
<gene>
    <name evidence="12" type="ORF">DCS_03207</name>
</gene>
<name>A0A151GYF0_DRECN</name>
<comment type="catalytic activity">
    <reaction evidence="8">
        <text>N-terminal L-seryl-L-prolyl-L-lysyl-[protein] + 3 S-adenosyl-L-methionine = N-terminal N,N,N-trimethyl-L-seryl-L-prolyl-L-lysyl-[protein] + 3 S-adenosyl-L-homocysteine + 3 H(+)</text>
        <dbReference type="Rhea" id="RHEA:54724"/>
        <dbReference type="Rhea" id="RHEA-COMP:13789"/>
        <dbReference type="Rhea" id="RHEA-COMP:13973"/>
        <dbReference type="ChEBI" id="CHEBI:15378"/>
        <dbReference type="ChEBI" id="CHEBI:57856"/>
        <dbReference type="ChEBI" id="CHEBI:59789"/>
        <dbReference type="ChEBI" id="CHEBI:138061"/>
        <dbReference type="ChEBI" id="CHEBI:138317"/>
        <dbReference type="EC" id="2.1.1.244"/>
    </reaction>
</comment>
<keyword evidence="13" id="KW-1185">Reference proteome</keyword>
<dbReference type="Pfam" id="PF05891">
    <property type="entry name" value="Methyltransf_PK"/>
    <property type="match status" value="1"/>
</dbReference>
<evidence type="ECO:0000256" key="2">
    <source>
        <dbReference type="ARBA" id="ARBA00022603"/>
    </source>
</evidence>
<dbReference type="GO" id="GO:0005829">
    <property type="term" value="C:cytosol"/>
    <property type="evidence" value="ECO:0007669"/>
    <property type="project" value="EnsemblFungi"/>
</dbReference>
<evidence type="ECO:0000256" key="4">
    <source>
        <dbReference type="ARBA" id="ARBA00022691"/>
    </source>
</evidence>
<organism evidence="12 13">
    <name type="scientific">Drechmeria coniospora</name>
    <name type="common">Nematophagous fungus</name>
    <name type="synonym">Meria coniospora</name>
    <dbReference type="NCBI Taxonomy" id="98403"/>
    <lineage>
        <taxon>Eukaryota</taxon>
        <taxon>Fungi</taxon>
        <taxon>Dikarya</taxon>
        <taxon>Ascomycota</taxon>
        <taxon>Pezizomycotina</taxon>
        <taxon>Sordariomycetes</taxon>
        <taxon>Hypocreomycetidae</taxon>
        <taxon>Hypocreales</taxon>
        <taxon>Ophiocordycipitaceae</taxon>
        <taxon>Drechmeria</taxon>
    </lineage>
</organism>
<dbReference type="EMBL" id="LAYC01000001">
    <property type="protein sequence ID" value="KYK62062.1"/>
    <property type="molecule type" value="Genomic_DNA"/>
</dbReference>
<comment type="catalytic activity">
    <reaction evidence="10">
        <text>N-terminal L-alanyl-L-prolyl-L-lysyl-[protein] + 3 S-adenosyl-L-methionine = N-terminal N,N,N-trimethyl-L-alanyl-L-prolyl-L-lysyl-[protein] + 3 S-adenosyl-L-homocysteine + 3 H(+)</text>
        <dbReference type="Rhea" id="RHEA:54712"/>
        <dbReference type="Rhea" id="RHEA-COMP:13785"/>
        <dbReference type="Rhea" id="RHEA-COMP:13971"/>
        <dbReference type="ChEBI" id="CHEBI:15378"/>
        <dbReference type="ChEBI" id="CHEBI:57856"/>
        <dbReference type="ChEBI" id="CHEBI:59789"/>
        <dbReference type="ChEBI" id="CHEBI:138057"/>
        <dbReference type="ChEBI" id="CHEBI:138315"/>
        <dbReference type="EC" id="2.1.1.244"/>
    </reaction>
</comment>
<evidence type="ECO:0000256" key="9">
    <source>
        <dbReference type="ARBA" id="ARBA00047885"/>
    </source>
</evidence>
<dbReference type="GeneID" id="63715850"/>
<dbReference type="SUPFAM" id="SSF53335">
    <property type="entry name" value="S-adenosyl-L-methionine-dependent methyltransferases"/>
    <property type="match status" value="1"/>
</dbReference>
<feature type="compositionally biased region" description="Basic and acidic residues" evidence="11">
    <location>
        <begin position="42"/>
        <end position="62"/>
    </location>
</feature>
<dbReference type="Gene3D" id="3.40.50.150">
    <property type="entry name" value="Vaccinia Virus protein VP39"/>
    <property type="match status" value="1"/>
</dbReference>
<evidence type="ECO:0000313" key="12">
    <source>
        <dbReference type="EMBL" id="KYK62062.1"/>
    </source>
</evidence>
<dbReference type="PANTHER" id="PTHR12753:SF0">
    <property type="entry name" value="ALPHA N-TERMINAL PROTEIN METHYLTRANSFERASE 1"/>
    <property type="match status" value="1"/>
</dbReference>
<feature type="region of interest" description="Disordered" evidence="11">
    <location>
        <begin position="1"/>
        <end position="62"/>
    </location>
</feature>
<keyword evidence="2" id="KW-0489">Methyltransferase</keyword>
<dbReference type="CDD" id="cd02440">
    <property type="entry name" value="AdoMet_MTases"/>
    <property type="match status" value="1"/>
</dbReference>
<dbReference type="GO" id="GO:0002181">
    <property type="term" value="P:cytoplasmic translation"/>
    <property type="evidence" value="ECO:0007669"/>
    <property type="project" value="EnsemblFungi"/>
</dbReference>
<evidence type="ECO:0000256" key="10">
    <source>
        <dbReference type="ARBA" id="ARBA00048167"/>
    </source>
</evidence>
<evidence type="ECO:0000256" key="5">
    <source>
        <dbReference type="ARBA" id="ARBA00039112"/>
    </source>
</evidence>
<reference evidence="12 13" key="1">
    <citation type="journal article" date="2016" name="Sci. Rep.">
        <title>Insights into Adaptations to a Near-Obligate Nematode Endoparasitic Lifestyle from the Finished Genome of Drechmeria coniospora.</title>
        <authorList>
            <person name="Zhang L."/>
            <person name="Zhou Z."/>
            <person name="Guo Q."/>
            <person name="Fokkens L."/>
            <person name="Miskei M."/>
            <person name="Pocsi I."/>
            <person name="Zhang W."/>
            <person name="Chen M."/>
            <person name="Wang L."/>
            <person name="Sun Y."/>
            <person name="Donzelli B.G."/>
            <person name="Gibson D.M."/>
            <person name="Nelson D.R."/>
            <person name="Luo J.G."/>
            <person name="Rep M."/>
            <person name="Liu H."/>
            <person name="Yang S."/>
            <person name="Wang J."/>
            <person name="Krasnoff S.B."/>
            <person name="Xu Y."/>
            <person name="Molnar I."/>
            <person name="Lin M."/>
        </authorList>
    </citation>
    <scope>NUCLEOTIDE SEQUENCE [LARGE SCALE GENOMIC DNA]</scope>
    <source>
        <strain evidence="12 13">ARSEF 6962</strain>
    </source>
</reference>
<sequence>MHRQLNTPHHVNAPPFLLPQPTSSICRPPRRHVALPPPAAAMDDKGDLGNRRCDERSGERVDGQIKSEAGRAYWEAVEPTVNGILGGIPAVPGFQSISRIDLQGSRTLLARLGIGAKAGRGRVASALDGGAGIGRITEGLLLDVADEVDVVEPVTKFTDALRGKPGVRTIFNVGLEEWTPADGTRYDLIWTQWCLGHLTDRQVVRYLDVCKTVLRAGSGLVVVKENLSTSGVDIFDDTDSSVTRRDETFRRIFAEAGLRIVKTELQRGLPETSETRLFPVRMYALKP</sequence>
<evidence type="ECO:0000256" key="1">
    <source>
        <dbReference type="ARBA" id="ARBA00009059"/>
    </source>
</evidence>
<dbReference type="Proteomes" id="UP000076580">
    <property type="component" value="Chromosome 01"/>
</dbReference>